<dbReference type="AlphaFoldDB" id="D8PR33"/>
<dbReference type="GO" id="GO:0000045">
    <property type="term" value="P:autophagosome assembly"/>
    <property type="evidence" value="ECO:0007669"/>
    <property type="project" value="TreeGrafter"/>
</dbReference>
<organism evidence="9">
    <name type="scientific">Schizophyllum commune (strain H4-8 / FGSC 9210)</name>
    <name type="common">Split gill fungus</name>
    <dbReference type="NCBI Taxonomy" id="578458"/>
    <lineage>
        <taxon>Eukaryota</taxon>
        <taxon>Fungi</taxon>
        <taxon>Dikarya</taxon>
        <taxon>Basidiomycota</taxon>
        <taxon>Agaricomycotina</taxon>
        <taxon>Agaricomycetes</taxon>
        <taxon>Agaricomycetidae</taxon>
        <taxon>Agaricales</taxon>
        <taxon>Schizophyllaceae</taxon>
        <taxon>Schizophyllum</taxon>
    </lineage>
</organism>
<dbReference type="Proteomes" id="UP000007431">
    <property type="component" value="Unassembled WGS sequence"/>
</dbReference>
<protein>
    <recommendedName>
        <fullName evidence="2">Ubiquitin-like-conjugating enzyme ATG10</fullName>
    </recommendedName>
    <alternativeName>
        <fullName evidence="7">Autophagy-related protein 10</fullName>
    </alternativeName>
</protein>
<dbReference type="eggNOG" id="ENOG502SBNV">
    <property type="taxonomic scope" value="Eukaryota"/>
</dbReference>
<comment type="similarity">
    <text evidence="1">Belongs to the ATG10 family.</text>
</comment>
<name>D8PR33_SCHCM</name>
<keyword evidence="5" id="KW-0653">Protein transport</keyword>
<evidence type="ECO:0000313" key="8">
    <source>
        <dbReference type="EMBL" id="EFJ01763.1"/>
    </source>
</evidence>
<keyword evidence="9" id="KW-1185">Reference proteome</keyword>
<dbReference type="EMBL" id="GL377302">
    <property type="protein sequence ID" value="EFJ01763.1"/>
    <property type="molecule type" value="Genomic_DNA"/>
</dbReference>
<evidence type="ECO:0000256" key="7">
    <source>
        <dbReference type="ARBA" id="ARBA00029833"/>
    </source>
</evidence>
<dbReference type="GO" id="GO:0032446">
    <property type="term" value="P:protein modification by small protein conjugation"/>
    <property type="evidence" value="ECO:0007669"/>
    <property type="project" value="TreeGrafter"/>
</dbReference>
<keyword evidence="4" id="KW-0833">Ubl conjugation pathway</keyword>
<dbReference type="GO" id="GO:0000422">
    <property type="term" value="P:autophagy of mitochondrion"/>
    <property type="evidence" value="ECO:0007669"/>
    <property type="project" value="TreeGrafter"/>
</dbReference>
<keyword evidence="5" id="KW-0813">Transport</keyword>
<dbReference type="OMA" id="HESIVWH"/>
<evidence type="ECO:0000313" key="9">
    <source>
        <dbReference type="Proteomes" id="UP000007431"/>
    </source>
</evidence>
<evidence type="ECO:0000256" key="1">
    <source>
        <dbReference type="ARBA" id="ARBA00005696"/>
    </source>
</evidence>
<dbReference type="GO" id="GO:0015031">
    <property type="term" value="P:protein transport"/>
    <property type="evidence" value="ECO:0007669"/>
    <property type="project" value="UniProtKB-KW"/>
</dbReference>
<dbReference type="Gene3D" id="3.30.1460.50">
    <property type="match status" value="1"/>
</dbReference>
<dbReference type="GO" id="GO:0061651">
    <property type="term" value="F:Atg12 conjugating enzyme activity"/>
    <property type="evidence" value="ECO:0007669"/>
    <property type="project" value="TreeGrafter"/>
</dbReference>
<reference evidence="8 9" key="1">
    <citation type="journal article" date="2010" name="Nat. Biotechnol.">
        <title>Genome sequence of the model mushroom Schizophyllum commune.</title>
        <authorList>
            <person name="Ohm R.A."/>
            <person name="de Jong J.F."/>
            <person name="Lugones L.G."/>
            <person name="Aerts A."/>
            <person name="Kothe E."/>
            <person name="Stajich J.E."/>
            <person name="de Vries R.P."/>
            <person name="Record E."/>
            <person name="Levasseur A."/>
            <person name="Baker S.E."/>
            <person name="Bartholomew K.A."/>
            <person name="Coutinho P.M."/>
            <person name="Erdmann S."/>
            <person name="Fowler T.J."/>
            <person name="Gathman A.C."/>
            <person name="Lombard V."/>
            <person name="Henrissat B."/>
            <person name="Knabe N."/>
            <person name="Kuees U."/>
            <person name="Lilly W.W."/>
            <person name="Lindquist E."/>
            <person name="Lucas S."/>
            <person name="Magnuson J.K."/>
            <person name="Piumi F."/>
            <person name="Raudaskoski M."/>
            <person name="Salamov A."/>
            <person name="Schmutz J."/>
            <person name="Schwarze F.W.M.R."/>
            <person name="vanKuyk P.A."/>
            <person name="Horton J.S."/>
            <person name="Grigoriev I.V."/>
            <person name="Woesten H.A.B."/>
        </authorList>
    </citation>
    <scope>NUCLEOTIDE SEQUENCE [LARGE SCALE GENOMIC DNA]</scope>
    <source>
        <strain evidence="9">H4-8 / FGSC 9210</strain>
    </source>
</reference>
<dbReference type="PANTHER" id="PTHR14957:SF1">
    <property type="entry name" value="UBIQUITIN-LIKE-CONJUGATING ENZYME ATG10"/>
    <property type="match status" value="1"/>
</dbReference>
<dbReference type="RefSeq" id="XP_003036665.1">
    <property type="nucleotide sequence ID" value="XM_003036619.1"/>
</dbReference>
<evidence type="ECO:0000256" key="5">
    <source>
        <dbReference type="ARBA" id="ARBA00022927"/>
    </source>
</evidence>
<dbReference type="STRING" id="578458.D8PR33"/>
<feature type="non-terminal residue" evidence="8">
    <location>
        <position position="232"/>
    </location>
</feature>
<proteinExistence type="inferred from homology"/>
<dbReference type="HOGENOM" id="CLU_072332_2_0_1"/>
<gene>
    <name evidence="8" type="ORF">SCHCODRAFT_102807</name>
</gene>
<accession>D8PR33</accession>
<keyword evidence="3" id="KW-0808">Transferase</keyword>
<evidence type="ECO:0000256" key="3">
    <source>
        <dbReference type="ARBA" id="ARBA00022679"/>
    </source>
</evidence>
<dbReference type="GeneID" id="9586111"/>
<dbReference type="InParanoid" id="D8PR33"/>
<dbReference type="PANTHER" id="PTHR14957">
    <property type="entry name" value="UBIQUITIN-LIKE-CONJUGATING ENZYME ATG10"/>
    <property type="match status" value="1"/>
</dbReference>
<dbReference type="VEuPathDB" id="FungiDB:SCHCODRAFT_02622648"/>
<evidence type="ECO:0000256" key="6">
    <source>
        <dbReference type="ARBA" id="ARBA00023006"/>
    </source>
</evidence>
<dbReference type="InterPro" id="IPR007135">
    <property type="entry name" value="Atg3/Atg10"/>
</dbReference>
<sequence length="232" mass="25972">MFSREDFDTACQSYVSARPTDRGICGWQWNAYSSPYQTSVGYLARTTTEFALHDPSEPFATAEMEAISVGDAPVTESWDEVVAELEDEAAAPRSTTKEPLNCQQYVVYTPGFQVPAFYFSLHDARGSPLRVDDLIRTSLFRPSAFDATTRNSFAITPSASAFPLLSQGDHPVLGTPCWYIHPCETATALSEIMSEMQYDDGGSRERRLKRTLEAWFMLLSSIVNLQHRTEIL</sequence>
<dbReference type="OrthoDB" id="4089664at2759"/>
<dbReference type="GO" id="GO:0005829">
    <property type="term" value="C:cytosol"/>
    <property type="evidence" value="ECO:0007669"/>
    <property type="project" value="TreeGrafter"/>
</dbReference>
<evidence type="ECO:0000256" key="4">
    <source>
        <dbReference type="ARBA" id="ARBA00022786"/>
    </source>
</evidence>
<dbReference type="KEGG" id="scm:SCHCO_02622648"/>
<dbReference type="Pfam" id="PF03987">
    <property type="entry name" value="Autophagy_act_C"/>
    <property type="match status" value="1"/>
</dbReference>
<evidence type="ECO:0000256" key="2">
    <source>
        <dbReference type="ARBA" id="ARBA00021099"/>
    </source>
</evidence>
<keyword evidence="6" id="KW-0072">Autophagy</keyword>